<accession>X1G3F8</accession>
<reference evidence="1" key="1">
    <citation type="journal article" date="2014" name="Front. Microbiol.">
        <title>High frequency of phylogenetically diverse reductive dehalogenase-homologous genes in deep subseafloor sedimentary metagenomes.</title>
        <authorList>
            <person name="Kawai M."/>
            <person name="Futagami T."/>
            <person name="Toyoda A."/>
            <person name="Takaki Y."/>
            <person name="Nishi S."/>
            <person name="Hori S."/>
            <person name="Arai W."/>
            <person name="Tsubouchi T."/>
            <person name="Morono Y."/>
            <person name="Uchiyama I."/>
            <person name="Ito T."/>
            <person name="Fujiyama A."/>
            <person name="Inagaki F."/>
            <person name="Takami H."/>
        </authorList>
    </citation>
    <scope>NUCLEOTIDE SEQUENCE</scope>
    <source>
        <strain evidence="1">Expedition CK06-06</strain>
    </source>
</reference>
<dbReference type="EMBL" id="BARU01005419">
    <property type="protein sequence ID" value="GAH36104.1"/>
    <property type="molecule type" value="Genomic_DNA"/>
</dbReference>
<organism evidence="1">
    <name type="scientific">marine sediment metagenome</name>
    <dbReference type="NCBI Taxonomy" id="412755"/>
    <lineage>
        <taxon>unclassified sequences</taxon>
        <taxon>metagenomes</taxon>
        <taxon>ecological metagenomes</taxon>
    </lineage>
</organism>
<proteinExistence type="predicted"/>
<comment type="caution">
    <text evidence="1">The sequence shown here is derived from an EMBL/GenBank/DDBJ whole genome shotgun (WGS) entry which is preliminary data.</text>
</comment>
<dbReference type="AlphaFoldDB" id="X1G3F8"/>
<protein>
    <submittedName>
        <fullName evidence="1">Uncharacterized protein</fullName>
    </submittedName>
</protein>
<evidence type="ECO:0000313" key="1">
    <source>
        <dbReference type="EMBL" id="GAH36104.1"/>
    </source>
</evidence>
<gene>
    <name evidence="1" type="ORF">S03H2_10550</name>
</gene>
<name>X1G3F8_9ZZZZ</name>
<sequence>MRKHTRSYPFVPPRGACRIRKGFLWRPKTAHVTDPISGEWRYEGENQERHRERATWIEFFTGYDGYPGLDQKWLAWRWIDNEQQMQLVTEAFAQDLLAYHNWVNEIPAKKADNPLAASFAALVSMRGPGLSDKTHCFYCGARIQGGQCPGCESKSWDRIAAEEKDTQ</sequence>